<dbReference type="InParanoid" id="A0A1I2CYE6"/>
<dbReference type="eggNOG" id="COG2172">
    <property type="taxonomic scope" value="Bacteria"/>
</dbReference>
<dbReference type="Gene3D" id="3.30.565.10">
    <property type="entry name" value="Histidine kinase-like ATPase, C-terminal domain"/>
    <property type="match status" value="1"/>
</dbReference>
<dbReference type="InterPro" id="IPR050267">
    <property type="entry name" value="Anti-sigma-factor_SerPK"/>
</dbReference>
<keyword evidence="1" id="KW-0723">Serine/threonine-protein kinase</keyword>
<name>A0A1I2CYE6_9BACT</name>
<dbReference type="Pfam" id="PF13581">
    <property type="entry name" value="HATPase_c_2"/>
    <property type="match status" value="1"/>
</dbReference>
<evidence type="ECO:0000259" key="2">
    <source>
        <dbReference type="Pfam" id="PF13581"/>
    </source>
</evidence>
<dbReference type="GO" id="GO:0004674">
    <property type="term" value="F:protein serine/threonine kinase activity"/>
    <property type="evidence" value="ECO:0007669"/>
    <property type="project" value="UniProtKB-KW"/>
</dbReference>
<organism evidence="3 4">
    <name type="scientific">Thermophagus xiamenensis</name>
    <dbReference type="NCBI Taxonomy" id="385682"/>
    <lineage>
        <taxon>Bacteria</taxon>
        <taxon>Pseudomonadati</taxon>
        <taxon>Bacteroidota</taxon>
        <taxon>Bacteroidia</taxon>
        <taxon>Marinilabiliales</taxon>
        <taxon>Marinilabiliaceae</taxon>
        <taxon>Thermophagus</taxon>
    </lineage>
</organism>
<evidence type="ECO:0000313" key="4">
    <source>
        <dbReference type="Proteomes" id="UP000181976"/>
    </source>
</evidence>
<proteinExistence type="predicted"/>
<feature type="domain" description="Histidine kinase/HSP90-like ATPase" evidence="2">
    <location>
        <begin position="8"/>
        <end position="127"/>
    </location>
</feature>
<dbReference type="RefSeq" id="WP_010527704.1">
    <property type="nucleotide sequence ID" value="NZ_AFSL01000060.1"/>
</dbReference>
<gene>
    <name evidence="3" type="ORF">SAMN05444380_11750</name>
</gene>
<protein>
    <submittedName>
        <fullName evidence="3">Serine/threonine-protein kinase RsbW</fullName>
    </submittedName>
</protein>
<keyword evidence="4" id="KW-1185">Reference proteome</keyword>
<keyword evidence="3" id="KW-0808">Transferase</keyword>
<evidence type="ECO:0000313" key="3">
    <source>
        <dbReference type="EMBL" id="SFE73294.1"/>
    </source>
</evidence>
<dbReference type="Proteomes" id="UP000181976">
    <property type="component" value="Unassembled WGS sequence"/>
</dbReference>
<dbReference type="PANTHER" id="PTHR35526:SF3">
    <property type="entry name" value="ANTI-SIGMA-F FACTOR RSBW"/>
    <property type="match status" value="1"/>
</dbReference>
<dbReference type="InterPro" id="IPR003594">
    <property type="entry name" value="HATPase_dom"/>
</dbReference>
<dbReference type="AlphaFoldDB" id="A0A1I2CYE6"/>
<dbReference type="STRING" id="385682.SAMN05444380_11750"/>
<dbReference type="EMBL" id="FONA01000017">
    <property type="protein sequence ID" value="SFE73294.1"/>
    <property type="molecule type" value="Genomic_DNA"/>
</dbReference>
<sequence length="131" mass="15112">MNKVVFKSEIKNISLVERLIDDISVKYNLHSDIYGKLLLAVVEGVNNAIVHGNKLEKEKIVILKYIITDEKIEFIIRDSGEGFDYRNLPDPTKPENIEKTHGRGIFLMKHLSDELEFNEKGNEVRIVFNLT</sequence>
<reference evidence="3 4" key="1">
    <citation type="submission" date="2016-10" db="EMBL/GenBank/DDBJ databases">
        <authorList>
            <person name="de Groot N.N."/>
        </authorList>
    </citation>
    <scope>NUCLEOTIDE SEQUENCE [LARGE SCALE GENOMIC DNA]</scope>
    <source>
        <strain evidence="3 4">DSM 19012</strain>
    </source>
</reference>
<dbReference type="SUPFAM" id="SSF55874">
    <property type="entry name" value="ATPase domain of HSP90 chaperone/DNA topoisomerase II/histidine kinase"/>
    <property type="match status" value="1"/>
</dbReference>
<dbReference type="CDD" id="cd16936">
    <property type="entry name" value="HATPase_RsbW-like"/>
    <property type="match status" value="1"/>
</dbReference>
<dbReference type="PANTHER" id="PTHR35526">
    <property type="entry name" value="ANTI-SIGMA-F FACTOR RSBW-RELATED"/>
    <property type="match status" value="1"/>
</dbReference>
<evidence type="ECO:0000256" key="1">
    <source>
        <dbReference type="ARBA" id="ARBA00022527"/>
    </source>
</evidence>
<dbReference type="OrthoDB" id="1467655at2"/>
<dbReference type="InterPro" id="IPR036890">
    <property type="entry name" value="HATPase_C_sf"/>
</dbReference>
<accession>A0A1I2CYE6</accession>
<keyword evidence="3" id="KW-0418">Kinase</keyword>